<keyword evidence="1" id="KW-0812">Transmembrane</keyword>
<dbReference type="Proteomes" id="UP001175227">
    <property type="component" value="Unassembled WGS sequence"/>
</dbReference>
<organism evidence="2 3">
    <name type="scientific">Armillaria novae-zelandiae</name>
    <dbReference type="NCBI Taxonomy" id="153914"/>
    <lineage>
        <taxon>Eukaryota</taxon>
        <taxon>Fungi</taxon>
        <taxon>Dikarya</taxon>
        <taxon>Basidiomycota</taxon>
        <taxon>Agaricomycotina</taxon>
        <taxon>Agaricomycetes</taxon>
        <taxon>Agaricomycetidae</taxon>
        <taxon>Agaricales</taxon>
        <taxon>Marasmiineae</taxon>
        <taxon>Physalacriaceae</taxon>
        <taxon>Armillaria</taxon>
    </lineage>
</organism>
<protein>
    <submittedName>
        <fullName evidence="2">Uncharacterized protein</fullName>
    </submittedName>
</protein>
<comment type="caution">
    <text evidence="2">The sequence shown here is derived from an EMBL/GenBank/DDBJ whole genome shotgun (WGS) entry which is preliminary data.</text>
</comment>
<accession>A0AA39NVH0</accession>
<keyword evidence="1" id="KW-0472">Membrane</keyword>
<keyword evidence="3" id="KW-1185">Reference proteome</keyword>
<feature type="transmembrane region" description="Helical" evidence="1">
    <location>
        <begin position="27"/>
        <end position="47"/>
    </location>
</feature>
<feature type="transmembrane region" description="Helical" evidence="1">
    <location>
        <begin position="155"/>
        <end position="174"/>
    </location>
</feature>
<keyword evidence="1" id="KW-1133">Transmembrane helix</keyword>
<feature type="transmembrane region" description="Helical" evidence="1">
    <location>
        <begin position="273"/>
        <end position="293"/>
    </location>
</feature>
<evidence type="ECO:0000313" key="2">
    <source>
        <dbReference type="EMBL" id="KAK0472630.1"/>
    </source>
</evidence>
<gene>
    <name evidence="2" type="ORF">IW261DRAFT_1570714</name>
</gene>
<feature type="transmembrane region" description="Helical" evidence="1">
    <location>
        <begin position="204"/>
        <end position="226"/>
    </location>
</feature>
<proteinExistence type="predicted"/>
<name>A0AA39NVH0_9AGAR</name>
<evidence type="ECO:0000256" key="1">
    <source>
        <dbReference type="SAM" id="Phobius"/>
    </source>
</evidence>
<evidence type="ECO:0000313" key="3">
    <source>
        <dbReference type="Proteomes" id="UP001175227"/>
    </source>
</evidence>
<feature type="transmembrane region" description="Helical" evidence="1">
    <location>
        <begin position="59"/>
        <end position="79"/>
    </location>
</feature>
<sequence length="305" mass="34255">MQALPPELSLEDKTIIFQNLNINLNWLILQAFLHGLYSGIVTVTLWVIYSSPKRLRSRLLCTIIITLYVLSTITFGINWSSEHQGFIDHGDNYYSIFITLVHVGTEDLISSVAGGISTLLVDIAIDLTIIDVAMLDPLGTPMESGFHTNYLCNNYYKRVCVLCLGIYHLMHPLLVMKTMQIFSSIHNSANDISAQFAPNVNWSLINIVLILVTTFWCTFFIVYRVARHTPEMSTSRKIIKMLIESSAMYSTALIIYLALALQNSESGFYIDVISAYIRAIASTLLAGHVSAYANTRSRREKIVAT</sequence>
<reference evidence="2" key="1">
    <citation type="submission" date="2023-06" db="EMBL/GenBank/DDBJ databases">
        <authorList>
            <consortium name="Lawrence Berkeley National Laboratory"/>
            <person name="Ahrendt S."/>
            <person name="Sahu N."/>
            <person name="Indic B."/>
            <person name="Wong-Bajracharya J."/>
            <person name="Merenyi Z."/>
            <person name="Ke H.-M."/>
            <person name="Monk M."/>
            <person name="Kocsube S."/>
            <person name="Drula E."/>
            <person name="Lipzen A."/>
            <person name="Balint B."/>
            <person name="Henrissat B."/>
            <person name="Andreopoulos B."/>
            <person name="Martin F.M."/>
            <person name="Harder C.B."/>
            <person name="Rigling D."/>
            <person name="Ford K.L."/>
            <person name="Foster G.D."/>
            <person name="Pangilinan J."/>
            <person name="Papanicolaou A."/>
            <person name="Barry K."/>
            <person name="LaButti K."/>
            <person name="Viragh M."/>
            <person name="Koriabine M."/>
            <person name="Yan M."/>
            <person name="Riley R."/>
            <person name="Champramary S."/>
            <person name="Plett K.L."/>
            <person name="Tsai I.J."/>
            <person name="Slot J."/>
            <person name="Sipos G."/>
            <person name="Plett J."/>
            <person name="Nagy L.G."/>
            <person name="Grigoriev I.V."/>
        </authorList>
    </citation>
    <scope>NUCLEOTIDE SEQUENCE</scope>
    <source>
        <strain evidence="2">ICMP 16352</strain>
    </source>
</reference>
<feature type="transmembrane region" description="Helical" evidence="1">
    <location>
        <begin position="238"/>
        <end position="261"/>
    </location>
</feature>
<dbReference type="EMBL" id="JAUEPR010000039">
    <property type="protein sequence ID" value="KAK0472630.1"/>
    <property type="molecule type" value="Genomic_DNA"/>
</dbReference>
<dbReference type="AlphaFoldDB" id="A0AA39NVH0"/>